<keyword evidence="2" id="KW-0328">Glycosyltransferase</keyword>
<dbReference type="OrthoDB" id="1929172at2759"/>
<organism evidence="9 10">
    <name type="scientific">Salix viminalis</name>
    <name type="common">Common osier</name>
    <name type="synonym">Basket willow</name>
    <dbReference type="NCBI Taxonomy" id="40686"/>
    <lineage>
        <taxon>Eukaryota</taxon>
        <taxon>Viridiplantae</taxon>
        <taxon>Streptophyta</taxon>
        <taxon>Embryophyta</taxon>
        <taxon>Tracheophyta</taxon>
        <taxon>Spermatophyta</taxon>
        <taxon>Magnoliopsida</taxon>
        <taxon>eudicotyledons</taxon>
        <taxon>Gunneridae</taxon>
        <taxon>Pentapetalae</taxon>
        <taxon>rosids</taxon>
        <taxon>fabids</taxon>
        <taxon>Malpighiales</taxon>
        <taxon>Salicaceae</taxon>
        <taxon>Saliceae</taxon>
        <taxon>Salix</taxon>
    </lineage>
</organism>
<feature type="transmembrane region" description="Helical" evidence="8">
    <location>
        <begin position="419"/>
        <end position="441"/>
    </location>
</feature>
<feature type="transmembrane region" description="Helical" evidence="8">
    <location>
        <begin position="487"/>
        <end position="505"/>
    </location>
</feature>
<dbReference type="GO" id="GO:0012505">
    <property type="term" value="C:endomembrane system"/>
    <property type="evidence" value="ECO:0007669"/>
    <property type="project" value="UniProtKB-SubCell"/>
</dbReference>
<dbReference type="EMBL" id="JAPFFL010000001">
    <property type="protein sequence ID" value="KAJ6751823.1"/>
    <property type="molecule type" value="Genomic_DNA"/>
</dbReference>
<keyword evidence="10" id="KW-1185">Reference proteome</keyword>
<evidence type="ECO:0000256" key="2">
    <source>
        <dbReference type="ARBA" id="ARBA00022676"/>
    </source>
</evidence>
<comment type="caution">
    <text evidence="9">The sequence shown here is derived from an EMBL/GenBank/DDBJ whole genome shotgun (WGS) entry which is preliminary data.</text>
</comment>
<sequence>MEDRIETATMLGRIPEEARLKHEGFSQWDSYSSKRDHDTILKARAFNTTKDPCSKDIDGSALPTLVYLAREKRPQHFHNFKAGAMNALIRVSSKISNGQIILNLDCDISHSASQTLLRMIHTVVSMRVITDVEFHGLDGCGGPLYIGTGCFHRRDTLCGRELNQDSKIDWKKHDDHRRQQSVHELEAEAKTLASCTYEQNTQWGNEMGLKYGCPVEDVITGLSIQCKGWKSAYLNPERKAFLGLAPSTLPQVLVQHKRWSEGDFQILLSKYSPAWYAHGRISLGLQLGYCCYCLWAPNCLATLYYSIIPSLCLLKGISLFPQVSSPWFLPFAYVIFGKYISSLVEFLRADGTVLGWWNDQRIWLYKRTSSYLFATTDTVLKKLGFGDTAFAITDKVADEDVSERYEKEMMEFGSASPMFVVLSTLAMLNLFCLVGVVKKVIMNESLVRLYQTMPLQILLCGVLVLVNLPLYQGLLLRKDRGRMPTSVTLKSSAVALLVCATFSFLH</sequence>
<evidence type="ECO:0000256" key="7">
    <source>
        <dbReference type="ARBA" id="ARBA00023316"/>
    </source>
</evidence>
<reference evidence="9" key="1">
    <citation type="submission" date="2022-11" db="EMBL/GenBank/DDBJ databases">
        <authorList>
            <person name="Hyden B.L."/>
            <person name="Feng K."/>
            <person name="Yates T."/>
            <person name="Jawdy S."/>
            <person name="Smart L.B."/>
            <person name="Muchero W."/>
        </authorList>
    </citation>
    <scope>NUCLEOTIDE SEQUENCE</scope>
    <source>
        <tissue evidence="9">Shoot tip</tissue>
    </source>
</reference>
<dbReference type="InterPro" id="IPR005150">
    <property type="entry name" value="Cellulose_synth"/>
</dbReference>
<dbReference type="AlphaFoldDB" id="A0A9Q0VQI4"/>
<evidence type="ECO:0000256" key="8">
    <source>
        <dbReference type="SAM" id="Phobius"/>
    </source>
</evidence>
<dbReference type="GO" id="GO:0071555">
    <property type="term" value="P:cell wall organization"/>
    <property type="evidence" value="ECO:0007669"/>
    <property type="project" value="UniProtKB-KW"/>
</dbReference>
<accession>A0A9Q0VQI4</accession>
<evidence type="ECO:0000256" key="1">
    <source>
        <dbReference type="ARBA" id="ARBA00004308"/>
    </source>
</evidence>
<reference evidence="9" key="2">
    <citation type="journal article" date="2023" name="Int. J. Mol. Sci.">
        <title>De Novo Assembly and Annotation of 11 Diverse Shrub Willow (Salix) Genomes Reveals Novel Gene Organization in Sex-Linked Regions.</title>
        <authorList>
            <person name="Hyden B."/>
            <person name="Feng K."/>
            <person name="Yates T.B."/>
            <person name="Jawdy S."/>
            <person name="Cereghino C."/>
            <person name="Smart L.B."/>
            <person name="Muchero W."/>
        </authorList>
    </citation>
    <scope>NUCLEOTIDE SEQUENCE [LARGE SCALE GENOMIC DNA]</scope>
    <source>
        <tissue evidence="9">Shoot tip</tissue>
    </source>
</reference>
<evidence type="ECO:0000256" key="5">
    <source>
        <dbReference type="ARBA" id="ARBA00022989"/>
    </source>
</evidence>
<keyword evidence="6 8" id="KW-0472">Membrane</keyword>
<evidence type="ECO:0000313" key="10">
    <source>
        <dbReference type="Proteomes" id="UP001151529"/>
    </source>
</evidence>
<dbReference type="Pfam" id="PF03552">
    <property type="entry name" value="Cellulose_synt"/>
    <property type="match status" value="2"/>
</dbReference>
<comment type="subcellular location">
    <subcellularLocation>
        <location evidence="1">Endomembrane system</location>
    </subcellularLocation>
</comment>
<evidence type="ECO:0000256" key="3">
    <source>
        <dbReference type="ARBA" id="ARBA00022679"/>
    </source>
</evidence>
<proteinExistence type="predicted"/>
<keyword evidence="4 8" id="KW-0812">Transmembrane</keyword>
<keyword evidence="3" id="KW-0808">Transferase</keyword>
<feature type="transmembrane region" description="Helical" evidence="8">
    <location>
        <begin position="453"/>
        <end position="475"/>
    </location>
</feature>
<name>A0A9Q0VQI4_SALVM</name>
<dbReference type="PANTHER" id="PTHR13301">
    <property type="entry name" value="X-BOX TRANSCRIPTION FACTOR-RELATED"/>
    <property type="match status" value="1"/>
</dbReference>
<dbReference type="GO" id="GO:0030244">
    <property type="term" value="P:cellulose biosynthetic process"/>
    <property type="evidence" value="ECO:0007669"/>
    <property type="project" value="InterPro"/>
</dbReference>
<evidence type="ECO:0000256" key="6">
    <source>
        <dbReference type="ARBA" id="ARBA00023136"/>
    </source>
</evidence>
<evidence type="ECO:0000256" key="4">
    <source>
        <dbReference type="ARBA" id="ARBA00022692"/>
    </source>
</evidence>
<dbReference type="GO" id="GO:0016760">
    <property type="term" value="F:cellulose synthase (UDP-forming) activity"/>
    <property type="evidence" value="ECO:0007669"/>
    <property type="project" value="InterPro"/>
</dbReference>
<keyword evidence="5 8" id="KW-1133">Transmembrane helix</keyword>
<dbReference type="Proteomes" id="UP001151529">
    <property type="component" value="Chromosome 16"/>
</dbReference>
<keyword evidence="7" id="KW-0961">Cell wall biogenesis/degradation</keyword>
<evidence type="ECO:0000313" key="9">
    <source>
        <dbReference type="EMBL" id="KAJ6751823.1"/>
    </source>
</evidence>
<dbReference type="GO" id="GO:0016020">
    <property type="term" value="C:membrane"/>
    <property type="evidence" value="ECO:0007669"/>
    <property type="project" value="InterPro"/>
</dbReference>
<evidence type="ECO:0008006" key="11">
    <source>
        <dbReference type="Google" id="ProtNLM"/>
    </source>
</evidence>
<protein>
    <recommendedName>
        <fullName evidence="11">Glycosyltransferase 2-like domain-containing protein</fullName>
    </recommendedName>
</protein>
<gene>
    <name evidence="9" type="ORF">OIU85_002258</name>
</gene>